<feature type="compositionally biased region" description="Low complexity" evidence="1">
    <location>
        <begin position="252"/>
        <end position="267"/>
    </location>
</feature>
<feature type="region of interest" description="Disordered" evidence="1">
    <location>
        <begin position="71"/>
        <end position="270"/>
    </location>
</feature>
<feature type="compositionally biased region" description="Acidic residues" evidence="1">
    <location>
        <begin position="606"/>
        <end position="617"/>
    </location>
</feature>
<organism evidence="2 3">
    <name type="scientific">Triparma laevis f. inornata</name>
    <dbReference type="NCBI Taxonomy" id="1714386"/>
    <lineage>
        <taxon>Eukaryota</taxon>
        <taxon>Sar</taxon>
        <taxon>Stramenopiles</taxon>
        <taxon>Ochrophyta</taxon>
        <taxon>Bolidophyceae</taxon>
        <taxon>Parmales</taxon>
        <taxon>Triparmaceae</taxon>
        <taxon>Triparma</taxon>
    </lineage>
</organism>
<feature type="compositionally biased region" description="Basic and acidic residues" evidence="1">
    <location>
        <begin position="556"/>
        <end position="566"/>
    </location>
</feature>
<feature type="compositionally biased region" description="Basic and acidic residues" evidence="1">
    <location>
        <begin position="578"/>
        <end position="587"/>
    </location>
</feature>
<evidence type="ECO:0000313" key="2">
    <source>
        <dbReference type="EMBL" id="GMH49473.1"/>
    </source>
</evidence>
<feature type="compositionally biased region" description="Basic and acidic residues" evidence="1">
    <location>
        <begin position="197"/>
        <end position="219"/>
    </location>
</feature>
<evidence type="ECO:0000313" key="3">
    <source>
        <dbReference type="Proteomes" id="UP001162640"/>
    </source>
</evidence>
<feature type="compositionally biased region" description="Acidic residues" evidence="1">
    <location>
        <begin position="228"/>
        <end position="249"/>
    </location>
</feature>
<dbReference type="PANTHER" id="PTHR35024">
    <property type="entry name" value="HYPOTHETICAL CYTOSOLIC PROTEIN"/>
    <property type="match status" value="1"/>
</dbReference>
<dbReference type="EMBL" id="BLQM01000009">
    <property type="protein sequence ID" value="GMH49473.1"/>
    <property type="molecule type" value="Genomic_DNA"/>
</dbReference>
<dbReference type="AlphaFoldDB" id="A0A9W7DNG3"/>
<proteinExistence type="predicted"/>
<feature type="compositionally biased region" description="Basic and acidic residues" evidence="1">
    <location>
        <begin position="12"/>
        <end position="24"/>
    </location>
</feature>
<name>A0A9W7DNG3_9STRA</name>
<feature type="compositionally biased region" description="Pro residues" evidence="1">
    <location>
        <begin position="157"/>
        <end position="173"/>
    </location>
</feature>
<feature type="region of interest" description="Disordered" evidence="1">
    <location>
        <begin position="556"/>
        <end position="624"/>
    </location>
</feature>
<dbReference type="Pfam" id="PF04519">
    <property type="entry name" value="Bactofilin"/>
    <property type="match status" value="1"/>
</dbReference>
<protein>
    <submittedName>
        <fullName evidence="2">Uncharacterized protein</fullName>
    </submittedName>
</protein>
<dbReference type="Proteomes" id="UP001162640">
    <property type="component" value="Unassembled WGS sequence"/>
</dbReference>
<dbReference type="InterPro" id="IPR007607">
    <property type="entry name" value="BacA/B"/>
</dbReference>
<feature type="compositionally biased region" description="Basic residues" evidence="1">
    <location>
        <begin position="117"/>
        <end position="129"/>
    </location>
</feature>
<dbReference type="PANTHER" id="PTHR35024:SF4">
    <property type="entry name" value="POLYMER-FORMING CYTOSKELETAL PROTEIN"/>
    <property type="match status" value="1"/>
</dbReference>
<reference evidence="3" key="1">
    <citation type="journal article" date="2023" name="Commun. Biol.">
        <title>Genome analysis of Parmales, the sister group of diatoms, reveals the evolutionary specialization of diatoms from phago-mixotrophs to photoautotrophs.</title>
        <authorList>
            <person name="Ban H."/>
            <person name="Sato S."/>
            <person name="Yoshikawa S."/>
            <person name="Yamada K."/>
            <person name="Nakamura Y."/>
            <person name="Ichinomiya M."/>
            <person name="Sato N."/>
            <person name="Blanc-Mathieu R."/>
            <person name="Endo H."/>
            <person name="Kuwata A."/>
            <person name="Ogata H."/>
        </authorList>
    </citation>
    <scope>NUCLEOTIDE SEQUENCE [LARGE SCALE GENOMIC DNA]</scope>
</reference>
<comment type="caution">
    <text evidence="2">The sequence shown here is derived from an EMBL/GenBank/DDBJ whole genome shotgun (WGS) entry which is preliminary data.</text>
</comment>
<evidence type="ECO:0000256" key="1">
    <source>
        <dbReference type="SAM" id="MobiDB-lite"/>
    </source>
</evidence>
<accession>A0A9W7DNG3</accession>
<feature type="compositionally biased region" description="Basic residues" evidence="1">
    <location>
        <begin position="136"/>
        <end position="145"/>
    </location>
</feature>
<gene>
    <name evidence="2" type="ORF">TL16_g00524</name>
</gene>
<feature type="region of interest" description="Disordered" evidence="1">
    <location>
        <begin position="1"/>
        <end position="39"/>
    </location>
</feature>
<sequence length="667" mass="72863">MAGGSGLSALQAHEELQKLKDMHHGATQRRRGSVVRRQDIAKAKLAQRLTAKKAKAMNKFSALHAFARGFGASKMDWTKDANGEEEPEGGSRRRAPPPLGDIDEGDLKGGLSPPLPTKKKGKSPKHKHHHTDDKKKKGKKKKKKPPLLLEEEDAPDTPAPLTPKRPAKPPPEMPSRRPQPKEAWGPSREGGAEETSTEDKGDGAEDVLDEKKLEHEHQEFNPQPLEVNAEEEQEEEEGLPSVEEEEEEDHSNSTSSISSTSSYSASNMDYDVGEVPDEVLHQTPELLISPRMKLVGTIRWNKLLRIEGYLEGKLVGAEEATVVIGKNGRRVGDITGVRNVEVEPGGMVTGSIEAENVLIEPKGAVFGNIFADSLVIKPGGILVGTIEIRTEVFDGAPSNMNLMDNFDEVDLDLFENIVDVGEAKISTASVTLPGGKVVHGMSGEKKAVLKCSVDEALDFVLRSNDEQEVLHRYSPSHVIMQIGDYSVVDMQAVRNSSDADLVSVVMKSVAVEDLPKDVRAKGKNKLKLDGEYILNGHDGEDGEMGMKMSLKTVVDMDKKKGKSGGEEEKEEETNTGEAETKEKEKQKVVRTGKSYGSGNGKGSVKEEEEKEEEVLGVEEDKTPGEEEAKEILDHILDFAGNVASWFSGKRKKEGGKEELQASITKTF</sequence>